<evidence type="ECO:0000256" key="2">
    <source>
        <dbReference type="ARBA" id="ARBA00023235"/>
    </source>
</evidence>
<organism evidence="4">
    <name type="scientific">Pontimicrobium sp. SW4</name>
    <dbReference type="NCBI Taxonomy" id="3153519"/>
    <lineage>
        <taxon>Bacteria</taxon>
        <taxon>Pseudomonadati</taxon>
        <taxon>Bacteroidota</taxon>
        <taxon>Flavobacteriia</taxon>
        <taxon>Flavobacteriales</taxon>
        <taxon>Flavobacteriaceae</taxon>
        <taxon>Pontimicrobium</taxon>
    </lineage>
</organism>
<dbReference type="PIRSF" id="PIRSF016184">
    <property type="entry name" value="PhzC_PhzF"/>
    <property type="match status" value="1"/>
</dbReference>
<dbReference type="GO" id="GO:0016853">
    <property type="term" value="F:isomerase activity"/>
    <property type="evidence" value="ECO:0007669"/>
    <property type="project" value="UniProtKB-KW"/>
</dbReference>
<evidence type="ECO:0000256" key="3">
    <source>
        <dbReference type="PIRSR" id="PIRSR016184-1"/>
    </source>
</evidence>
<gene>
    <name evidence="4" type="ORF">ABGB03_01130</name>
</gene>
<name>A0AAU7BTR7_9FLAO</name>
<accession>A0AAU7BTR7</accession>
<dbReference type="InterPro" id="IPR003719">
    <property type="entry name" value="Phenazine_PhzF-like"/>
</dbReference>
<sequence>MTIDKIHKIAAFSHNNIGGNPAGVVLTEKMLQEKEMLSVANKTGYSETAFLHPENDGWRIRYFSPEIEVDFCGHATIATGAVLGKRFGEGVYKLFLNNGAISLTVSESAGHDLTISLQSPETWSKPAPLAVVNEVLDLFNLKRSFLNTDFPVRYAFAGAKHLILVLKNREILANMNYEFEKTKTLMLQEGLITISLLWQGSANVFYSRNAFAAGGVYEDPATGAAAAALAGYLRDINWAGGNKFEIIQGEDMKVPSHISVEFTPIVGASVKISGKTREISE</sequence>
<evidence type="ECO:0000256" key="1">
    <source>
        <dbReference type="ARBA" id="ARBA00008270"/>
    </source>
</evidence>
<comment type="similarity">
    <text evidence="1">Belongs to the PhzF family.</text>
</comment>
<dbReference type="PANTHER" id="PTHR13774">
    <property type="entry name" value="PHENAZINE BIOSYNTHESIS PROTEIN"/>
    <property type="match status" value="1"/>
</dbReference>
<keyword evidence="2" id="KW-0413">Isomerase</keyword>
<dbReference type="GO" id="GO:0005737">
    <property type="term" value="C:cytoplasm"/>
    <property type="evidence" value="ECO:0007669"/>
    <property type="project" value="TreeGrafter"/>
</dbReference>
<dbReference type="RefSeq" id="WP_347924125.1">
    <property type="nucleotide sequence ID" value="NZ_CP157199.1"/>
</dbReference>
<protein>
    <submittedName>
        <fullName evidence="4">PhzF family phenazine biosynthesis protein</fullName>
    </submittedName>
</protein>
<dbReference type="PANTHER" id="PTHR13774:SF39">
    <property type="entry name" value="BIOSYNTHESIS PROTEIN, PUTATIVE-RELATED"/>
    <property type="match status" value="1"/>
</dbReference>
<dbReference type="NCBIfam" id="TIGR00654">
    <property type="entry name" value="PhzF_family"/>
    <property type="match status" value="1"/>
</dbReference>
<evidence type="ECO:0000313" key="4">
    <source>
        <dbReference type="EMBL" id="XBG61523.1"/>
    </source>
</evidence>
<dbReference type="AlphaFoldDB" id="A0AAU7BTR7"/>
<dbReference type="Pfam" id="PF02567">
    <property type="entry name" value="PhzC-PhzF"/>
    <property type="match status" value="1"/>
</dbReference>
<dbReference type="EMBL" id="CP157199">
    <property type="protein sequence ID" value="XBG61523.1"/>
    <property type="molecule type" value="Genomic_DNA"/>
</dbReference>
<dbReference type="Gene3D" id="3.10.310.10">
    <property type="entry name" value="Diaminopimelate Epimerase, Chain A, domain 1"/>
    <property type="match status" value="2"/>
</dbReference>
<dbReference type="SUPFAM" id="SSF54506">
    <property type="entry name" value="Diaminopimelate epimerase-like"/>
    <property type="match status" value="1"/>
</dbReference>
<proteinExistence type="inferred from homology"/>
<feature type="active site" evidence="3">
    <location>
        <position position="47"/>
    </location>
</feature>
<reference evidence="4" key="1">
    <citation type="submission" date="2024-05" db="EMBL/GenBank/DDBJ databases">
        <title>Pontimicrobium maritimus sp. nov., isolated form sea water.</title>
        <authorList>
            <person name="Muhammad N."/>
            <person name="Vuong T.Q."/>
            <person name="Han H.L."/>
            <person name="Kim S.-G."/>
        </authorList>
    </citation>
    <scope>NUCLEOTIDE SEQUENCE</scope>
    <source>
        <strain evidence="4">SW4</strain>
    </source>
</reference>